<dbReference type="SUPFAM" id="SSF82199">
    <property type="entry name" value="SET domain"/>
    <property type="match status" value="2"/>
</dbReference>
<evidence type="ECO:0000313" key="3">
    <source>
        <dbReference type="EMBL" id="CAE0669333.1"/>
    </source>
</evidence>
<feature type="compositionally biased region" description="Polar residues" evidence="1">
    <location>
        <begin position="114"/>
        <end position="126"/>
    </location>
</feature>
<evidence type="ECO:0000313" key="5">
    <source>
        <dbReference type="EMBL" id="CAE0669336.1"/>
    </source>
</evidence>
<keyword evidence="2" id="KW-0812">Transmembrane</keyword>
<evidence type="ECO:0000313" key="4">
    <source>
        <dbReference type="EMBL" id="CAE0669335.1"/>
    </source>
</evidence>
<protein>
    <recommendedName>
        <fullName evidence="6">SET domain-containing protein</fullName>
    </recommendedName>
</protein>
<gene>
    <name evidence="3" type="ORF">LGLO00237_LOCUS20960</name>
    <name evidence="4" type="ORF">LGLO00237_LOCUS20962</name>
    <name evidence="5" type="ORF">LGLO00237_LOCUS20963</name>
</gene>
<organism evidence="4">
    <name type="scientific">Lotharella globosa</name>
    <dbReference type="NCBI Taxonomy" id="91324"/>
    <lineage>
        <taxon>Eukaryota</taxon>
        <taxon>Sar</taxon>
        <taxon>Rhizaria</taxon>
        <taxon>Cercozoa</taxon>
        <taxon>Chlorarachniophyceae</taxon>
        <taxon>Lotharella</taxon>
    </lineage>
</organism>
<feature type="region of interest" description="Disordered" evidence="1">
    <location>
        <begin position="437"/>
        <end position="465"/>
    </location>
</feature>
<feature type="region of interest" description="Disordered" evidence="1">
    <location>
        <begin position="756"/>
        <end position="779"/>
    </location>
</feature>
<dbReference type="Gene3D" id="3.90.1410.10">
    <property type="entry name" value="set domain protein methyltransferase, domain 1"/>
    <property type="match status" value="1"/>
</dbReference>
<feature type="compositionally biased region" description="Acidic residues" evidence="1">
    <location>
        <begin position="454"/>
        <end position="465"/>
    </location>
</feature>
<dbReference type="CDD" id="cd10527">
    <property type="entry name" value="SET_LSMT"/>
    <property type="match status" value="1"/>
</dbReference>
<dbReference type="AlphaFoldDB" id="A0A6V3PDX8"/>
<name>A0A6V3PDX8_9EUKA</name>
<dbReference type="EMBL" id="HBIV01029342">
    <property type="protein sequence ID" value="CAE0669335.1"/>
    <property type="molecule type" value="Transcribed_RNA"/>
</dbReference>
<accession>A0A6V3PDX8</accession>
<feature type="region of interest" description="Disordered" evidence="1">
    <location>
        <begin position="114"/>
        <end position="162"/>
    </location>
</feature>
<dbReference type="EMBL" id="HBIV01029340">
    <property type="protein sequence ID" value="CAE0669333.1"/>
    <property type="molecule type" value="Transcribed_RNA"/>
</dbReference>
<dbReference type="PANTHER" id="PTHR13271">
    <property type="entry name" value="UNCHARACTERIZED PUTATIVE METHYLTRANSFERASE"/>
    <property type="match status" value="1"/>
</dbReference>
<dbReference type="EMBL" id="HBIV01029343">
    <property type="protein sequence ID" value="CAE0669336.1"/>
    <property type="molecule type" value="Transcribed_RNA"/>
</dbReference>
<keyword evidence="2" id="KW-0472">Membrane</keyword>
<reference evidence="4" key="1">
    <citation type="submission" date="2021-01" db="EMBL/GenBank/DDBJ databases">
        <authorList>
            <person name="Corre E."/>
            <person name="Pelletier E."/>
            <person name="Niang G."/>
            <person name="Scheremetjew M."/>
            <person name="Finn R."/>
            <person name="Kale V."/>
            <person name="Holt S."/>
            <person name="Cochrane G."/>
            <person name="Meng A."/>
            <person name="Brown T."/>
            <person name="Cohen L."/>
        </authorList>
    </citation>
    <scope>NUCLEOTIDE SEQUENCE</scope>
    <source>
        <strain evidence="4">CCCM811</strain>
    </source>
</reference>
<evidence type="ECO:0008006" key="6">
    <source>
        <dbReference type="Google" id="ProtNLM"/>
    </source>
</evidence>
<dbReference type="InterPro" id="IPR050600">
    <property type="entry name" value="SETD3_SETD6_MTase"/>
</dbReference>
<evidence type="ECO:0000256" key="2">
    <source>
        <dbReference type="SAM" id="Phobius"/>
    </source>
</evidence>
<keyword evidence="2" id="KW-1133">Transmembrane helix</keyword>
<proteinExistence type="predicted"/>
<dbReference type="InterPro" id="IPR046341">
    <property type="entry name" value="SET_dom_sf"/>
</dbReference>
<feature type="compositionally biased region" description="Low complexity" evidence="1">
    <location>
        <begin position="130"/>
        <end position="148"/>
    </location>
</feature>
<feature type="transmembrane region" description="Helical" evidence="2">
    <location>
        <begin position="34"/>
        <end position="55"/>
    </location>
</feature>
<sequence length="779" mass="85202">MMGDYQHRLPLLHAKKGTAIRSCRMCDRRCASGGAMIGWWCFSATLVLSFFLALANRFGTVPLTPLSHASKSSVLPRVGSSSLSSFSFASLPRYLVPARVGVGGDGVAMPRSRVQTARTRLPNSPRQRCAASSSQEESALSKESSSPLLDEEFPGSSMVDSDNTLYSMDSQEAFDLSDVWERCGALPSWSEAKVKLSVGENGRGFFVREGTKGASEGEEEEEKEGVVKGEALVTIPLSNCLTVNIDIMEPGDSDLALALKLLQRIKDDRLKMEEIDQQREKEGKGEEMKADGDYGTDEDGYKIGFWAWYADTVLPSLDSMQLGAYWDDAQIEALQYEPSVVAAYAYAERFRTFAMRGSKNANNPNDPASQFSTLELLWALGIVNSRSYAAYIPEVNESDMPATTPELALGKSVKGMRILCPIVDLVNHKAESLTGGEAYASPTALGVPRPDATSQEEEEEDGDKEDDIAGDAAAAAAAASGHWKLEQSSPESSMRFVLSAPSDLEPNQEILMSYGAETNLELIMAYGFFPKENKADYLELFYDIEHMVEMVSSVVGDEDDESSEGGRGGRKYSMKTKIALLESFEASDAPLAIRPNPIESCSHLINSMAVVLASDQLLPYAGERYDANVGHKIPDFLLPEDVEDSIALEANVAKLDAVRIAIEFVDKLVLAEAETSLDHDLTLLADISDTLLTSPTERLAREATALQYRVALKKMALQFYLKARTRWELITEEECDPPSFRVADEITKTLQVEGEVEEPADSIVRVEGELEDPPLPPGL</sequence>
<evidence type="ECO:0000256" key="1">
    <source>
        <dbReference type="SAM" id="MobiDB-lite"/>
    </source>
</evidence>
<dbReference type="GO" id="GO:0016279">
    <property type="term" value="F:protein-lysine N-methyltransferase activity"/>
    <property type="evidence" value="ECO:0007669"/>
    <property type="project" value="TreeGrafter"/>
</dbReference>